<keyword evidence="9" id="KW-0677">Repeat</keyword>
<comment type="subunit">
    <text evidence="4">Homotrimer.</text>
</comment>
<dbReference type="EMBL" id="SZZH01000003">
    <property type="protein sequence ID" value="TKV58930.1"/>
    <property type="molecule type" value="Genomic_DNA"/>
</dbReference>
<keyword evidence="8 13" id="KW-0808">Transferase</keyword>
<dbReference type="PIRSF" id="PIRSF000498">
    <property type="entry name" value="Riboflavin_syn_A"/>
    <property type="match status" value="1"/>
</dbReference>
<dbReference type="EC" id="2.5.1.9" evidence="5 10"/>
<dbReference type="Proteomes" id="UP000306985">
    <property type="component" value="Unassembled WGS sequence"/>
</dbReference>
<keyword evidence="14" id="KW-1185">Reference proteome</keyword>
<dbReference type="InterPro" id="IPR017938">
    <property type="entry name" value="Riboflavin_synthase-like_b-brl"/>
</dbReference>
<dbReference type="NCBIfam" id="NF006767">
    <property type="entry name" value="PRK09289.1"/>
    <property type="match status" value="1"/>
</dbReference>
<evidence type="ECO:0000313" key="14">
    <source>
        <dbReference type="Proteomes" id="UP000306985"/>
    </source>
</evidence>
<dbReference type="Gene3D" id="2.40.30.20">
    <property type="match status" value="2"/>
</dbReference>
<evidence type="ECO:0000256" key="4">
    <source>
        <dbReference type="ARBA" id="ARBA00011233"/>
    </source>
</evidence>
<dbReference type="PROSITE" id="PS51177">
    <property type="entry name" value="LUMAZINE_BIND"/>
    <property type="match status" value="2"/>
</dbReference>
<reference evidence="13 14" key="1">
    <citation type="submission" date="2019-05" db="EMBL/GenBank/DDBJ databases">
        <title>Nakamurella sp. N5BH11, whole genome shotgun sequence.</title>
        <authorList>
            <person name="Tuo L."/>
        </authorList>
    </citation>
    <scope>NUCLEOTIDE SEQUENCE [LARGE SCALE GENOMIC DNA]</scope>
    <source>
        <strain evidence="13 14">N5BH11</strain>
    </source>
</reference>
<dbReference type="GO" id="GO:0004746">
    <property type="term" value="F:riboflavin synthase activity"/>
    <property type="evidence" value="ECO:0007669"/>
    <property type="project" value="UniProtKB-UniRule"/>
</dbReference>
<dbReference type="AlphaFoldDB" id="A0A4U6QFI5"/>
<dbReference type="GO" id="GO:0009231">
    <property type="term" value="P:riboflavin biosynthetic process"/>
    <property type="evidence" value="ECO:0007669"/>
    <property type="project" value="UniProtKB-KW"/>
</dbReference>
<accession>A0A4U6QFI5</accession>
<gene>
    <name evidence="13" type="ORF">FDO65_15725</name>
</gene>
<sequence length="258" mass="26742">MSGRSRRRLPASVERRHRTSVGGIQVFTGIVEELGEIVEIRRASDQGSAPAVGRPEGSARITVRGPQVTSDAGHGDSIAVDGVCLTVVDRGTDTFSVDVMAETLSRSTIGDRRPGDPVNLERSVTAGTRLGGHIVQGHVDGTGTIVAVVPHEAWNDVRIAVGPDLARYLAGKGAVAVDGISLTVIEVVDTPEGAEFTIGVIPETRTATTIGARVPGDRVNIEVDVVAKYVERLLGARVPAAIDPAAGIDASTGPGRPA</sequence>
<dbReference type="FunFam" id="2.40.30.20:FF:000003">
    <property type="entry name" value="Riboflavin synthase, alpha subunit"/>
    <property type="match status" value="1"/>
</dbReference>
<comment type="caution">
    <text evidence="13">The sequence shown here is derived from an EMBL/GenBank/DDBJ whole genome shotgun (WGS) entry which is preliminary data.</text>
</comment>
<dbReference type="OrthoDB" id="9788537at2"/>
<dbReference type="Pfam" id="PF00677">
    <property type="entry name" value="Lum_binding"/>
    <property type="match status" value="2"/>
</dbReference>
<comment type="catalytic activity">
    <reaction evidence="1">
        <text>2 6,7-dimethyl-8-(1-D-ribityl)lumazine + H(+) = 5-amino-6-(D-ribitylamino)uracil + riboflavin</text>
        <dbReference type="Rhea" id="RHEA:20772"/>
        <dbReference type="ChEBI" id="CHEBI:15378"/>
        <dbReference type="ChEBI" id="CHEBI:15934"/>
        <dbReference type="ChEBI" id="CHEBI:57986"/>
        <dbReference type="ChEBI" id="CHEBI:58201"/>
        <dbReference type="EC" id="2.5.1.9"/>
    </reaction>
</comment>
<evidence type="ECO:0000256" key="6">
    <source>
        <dbReference type="ARBA" id="ARBA00013950"/>
    </source>
</evidence>
<feature type="repeat" description="Lumazine-binding" evidence="11">
    <location>
        <begin position="134"/>
        <end position="234"/>
    </location>
</feature>
<dbReference type="NCBIfam" id="TIGR00187">
    <property type="entry name" value="ribE"/>
    <property type="match status" value="1"/>
</dbReference>
<dbReference type="PANTHER" id="PTHR21098">
    <property type="entry name" value="RIBOFLAVIN SYNTHASE ALPHA CHAIN"/>
    <property type="match status" value="1"/>
</dbReference>
<dbReference type="PANTHER" id="PTHR21098:SF12">
    <property type="entry name" value="RIBOFLAVIN SYNTHASE"/>
    <property type="match status" value="1"/>
</dbReference>
<comment type="pathway">
    <text evidence="3">Cofactor biosynthesis; riboflavin biosynthesis; riboflavin from 2-hydroxy-3-oxobutyl phosphate and 5-amino-6-(D-ribitylamino)uracil: step 2/2.</text>
</comment>
<evidence type="ECO:0000259" key="12">
    <source>
        <dbReference type="PROSITE" id="PS51177"/>
    </source>
</evidence>
<name>A0A4U6QFI5_9ACTN</name>
<evidence type="ECO:0000256" key="5">
    <source>
        <dbReference type="ARBA" id="ARBA00012827"/>
    </source>
</evidence>
<comment type="function">
    <text evidence="2">Catalyzes the dismutation of two molecules of 6,7-dimethyl-8-ribityllumazine, resulting in the formation of riboflavin and 5-amino-6-(D-ribitylamino)uracil.</text>
</comment>
<evidence type="ECO:0000256" key="3">
    <source>
        <dbReference type="ARBA" id="ARBA00004887"/>
    </source>
</evidence>
<dbReference type="FunFam" id="2.40.30.20:FF:000004">
    <property type="entry name" value="Riboflavin synthase, alpha subunit"/>
    <property type="match status" value="1"/>
</dbReference>
<keyword evidence="7" id="KW-0686">Riboflavin biosynthesis</keyword>
<feature type="repeat" description="Lumazine-binding" evidence="11">
    <location>
        <begin position="26"/>
        <end position="133"/>
    </location>
</feature>
<evidence type="ECO:0000256" key="1">
    <source>
        <dbReference type="ARBA" id="ARBA00000968"/>
    </source>
</evidence>
<evidence type="ECO:0000256" key="11">
    <source>
        <dbReference type="PROSITE-ProRule" id="PRU00524"/>
    </source>
</evidence>
<protein>
    <recommendedName>
        <fullName evidence="6 10">Riboflavin synthase</fullName>
        <ecNumber evidence="5 10">2.5.1.9</ecNumber>
    </recommendedName>
</protein>
<dbReference type="InterPro" id="IPR023366">
    <property type="entry name" value="ATP_synth_asu-like_sf"/>
</dbReference>
<evidence type="ECO:0000256" key="8">
    <source>
        <dbReference type="ARBA" id="ARBA00022679"/>
    </source>
</evidence>
<organism evidence="13 14">
    <name type="scientific">Nakamurella flava</name>
    <dbReference type="NCBI Taxonomy" id="2576308"/>
    <lineage>
        <taxon>Bacteria</taxon>
        <taxon>Bacillati</taxon>
        <taxon>Actinomycetota</taxon>
        <taxon>Actinomycetes</taxon>
        <taxon>Nakamurellales</taxon>
        <taxon>Nakamurellaceae</taxon>
        <taxon>Nakamurella</taxon>
    </lineage>
</organism>
<dbReference type="InterPro" id="IPR026017">
    <property type="entry name" value="Lumazine-bd_dom"/>
</dbReference>
<feature type="domain" description="Lumazine-binding" evidence="12">
    <location>
        <begin position="26"/>
        <end position="133"/>
    </location>
</feature>
<evidence type="ECO:0000256" key="9">
    <source>
        <dbReference type="ARBA" id="ARBA00022737"/>
    </source>
</evidence>
<feature type="domain" description="Lumazine-binding" evidence="12">
    <location>
        <begin position="134"/>
        <end position="234"/>
    </location>
</feature>
<dbReference type="SUPFAM" id="SSF63380">
    <property type="entry name" value="Riboflavin synthase domain-like"/>
    <property type="match status" value="2"/>
</dbReference>
<dbReference type="InterPro" id="IPR001783">
    <property type="entry name" value="Lumazine-bd"/>
</dbReference>
<evidence type="ECO:0000256" key="2">
    <source>
        <dbReference type="ARBA" id="ARBA00002803"/>
    </source>
</evidence>
<evidence type="ECO:0000256" key="7">
    <source>
        <dbReference type="ARBA" id="ARBA00022619"/>
    </source>
</evidence>
<dbReference type="CDD" id="cd00402">
    <property type="entry name" value="Riboflavin_synthase_like"/>
    <property type="match status" value="1"/>
</dbReference>
<evidence type="ECO:0000313" key="13">
    <source>
        <dbReference type="EMBL" id="TKV58930.1"/>
    </source>
</evidence>
<proteinExistence type="predicted"/>
<evidence type="ECO:0000256" key="10">
    <source>
        <dbReference type="NCBIfam" id="TIGR00187"/>
    </source>
</evidence>